<keyword evidence="3" id="KW-1185">Reference proteome</keyword>
<dbReference type="AlphaFoldDB" id="A0AAD1SGS2"/>
<evidence type="ECO:0000313" key="2">
    <source>
        <dbReference type="EMBL" id="CAH2296906.1"/>
    </source>
</evidence>
<gene>
    <name evidence="2" type="ORF">PECUL_23A006835</name>
</gene>
<feature type="region of interest" description="Disordered" evidence="1">
    <location>
        <begin position="1"/>
        <end position="25"/>
    </location>
</feature>
<name>A0AAD1SGS2_PELCU</name>
<dbReference type="Proteomes" id="UP001295444">
    <property type="component" value="Chromosome 05"/>
</dbReference>
<accession>A0AAD1SGS2</accession>
<feature type="compositionally biased region" description="Polar residues" evidence="1">
    <location>
        <begin position="14"/>
        <end position="25"/>
    </location>
</feature>
<proteinExistence type="predicted"/>
<organism evidence="2 3">
    <name type="scientific">Pelobates cultripes</name>
    <name type="common">Western spadefoot toad</name>
    <dbReference type="NCBI Taxonomy" id="61616"/>
    <lineage>
        <taxon>Eukaryota</taxon>
        <taxon>Metazoa</taxon>
        <taxon>Chordata</taxon>
        <taxon>Craniata</taxon>
        <taxon>Vertebrata</taxon>
        <taxon>Euteleostomi</taxon>
        <taxon>Amphibia</taxon>
        <taxon>Batrachia</taxon>
        <taxon>Anura</taxon>
        <taxon>Pelobatoidea</taxon>
        <taxon>Pelobatidae</taxon>
        <taxon>Pelobates</taxon>
    </lineage>
</organism>
<dbReference type="EMBL" id="OW240916">
    <property type="protein sequence ID" value="CAH2296906.1"/>
    <property type="molecule type" value="Genomic_DNA"/>
</dbReference>
<sequence>MGQQKGVKEPLSMGQRNRLTGNQDSQYYPPHCAAESIGSFASSPLPSFLLSEAGCGTNCADQDTEHRERYIALETLQIRGRRSKHSASVISGQCRKILCASTQM</sequence>
<protein>
    <submittedName>
        <fullName evidence="2">Uncharacterized protein</fullName>
    </submittedName>
</protein>
<reference evidence="2" key="1">
    <citation type="submission" date="2022-03" db="EMBL/GenBank/DDBJ databases">
        <authorList>
            <person name="Alioto T."/>
            <person name="Alioto T."/>
            <person name="Gomez Garrido J."/>
        </authorList>
    </citation>
    <scope>NUCLEOTIDE SEQUENCE</scope>
</reference>
<evidence type="ECO:0000313" key="3">
    <source>
        <dbReference type="Proteomes" id="UP001295444"/>
    </source>
</evidence>
<evidence type="ECO:0000256" key="1">
    <source>
        <dbReference type="SAM" id="MobiDB-lite"/>
    </source>
</evidence>